<dbReference type="EMBL" id="OU893342">
    <property type="protein sequence ID" value="CAG9783664.1"/>
    <property type="molecule type" value="Genomic_DNA"/>
</dbReference>
<evidence type="ECO:0000256" key="2">
    <source>
        <dbReference type="ARBA" id="ARBA00022771"/>
    </source>
</evidence>
<dbReference type="GO" id="GO:0003677">
    <property type="term" value="F:DNA binding"/>
    <property type="evidence" value="ECO:0007669"/>
    <property type="project" value="UniProtKB-UniRule"/>
</dbReference>
<feature type="domain" description="THAP-type" evidence="6">
    <location>
        <begin position="1"/>
        <end position="84"/>
    </location>
</feature>
<reference evidence="7" key="1">
    <citation type="submission" date="2021-12" db="EMBL/GenBank/DDBJ databases">
        <authorList>
            <person name="King R."/>
        </authorList>
    </citation>
    <scope>NUCLEOTIDE SEQUENCE</scope>
</reference>
<accession>A0A9N9W5G7</accession>
<evidence type="ECO:0000256" key="3">
    <source>
        <dbReference type="ARBA" id="ARBA00022833"/>
    </source>
</evidence>
<dbReference type="Proteomes" id="UP001153714">
    <property type="component" value="Chromosome 11"/>
</dbReference>
<keyword evidence="2 5" id="KW-0863">Zinc-finger</keyword>
<reference evidence="7" key="2">
    <citation type="submission" date="2022-10" db="EMBL/GenBank/DDBJ databases">
        <authorList>
            <consortium name="ENA_rothamsted_submissions"/>
            <consortium name="culmorum"/>
            <person name="King R."/>
        </authorList>
    </citation>
    <scope>NUCLEOTIDE SEQUENCE</scope>
</reference>
<keyword evidence="4 5" id="KW-0238">DNA-binding</keyword>
<dbReference type="GO" id="GO:0008270">
    <property type="term" value="F:zinc ion binding"/>
    <property type="evidence" value="ECO:0007669"/>
    <property type="project" value="UniProtKB-KW"/>
</dbReference>
<sequence>MPGQSCVICGRGYGTGTIVHIFPNPTKFPERFREWVHIVGGNLETPADYEYYKKKRICDIHFKDKHKTSCHRLSVYCSSLPLFTWFIKYSGKISG</sequence>
<dbReference type="Pfam" id="PF05485">
    <property type="entry name" value="THAP"/>
    <property type="match status" value="1"/>
</dbReference>
<evidence type="ECO:0000256" key="1">
    <source>
        <dbReference type="ARBA" id="ARBA00022723"/>
    </source>
</evidence>
<dbReference type="SUPFAM" id="SSF57716">
    <property type="entry name" value="Glucocorticoid receptor-like (DNA-binding domain)"/>
    <property type="match status" value="1"/>
</dbReference>
<name>A0A9N9W5G7_9NEOP</name>
<keyword evidence="3" id="KW-0862">Zinc</keyword>
<dbReference type="AlphaFoldDB" id="A0A9N9W5G7"/>
<proteinExistence type="predicted"/>
<protein>
    <recommendedName>
        <fullName evidence="6">THAP-type domain-containing protein</fullName>
    </recommendedName>
</protein>
<organism evidence="7 8">
    <name type="scientific">Diatraea saccharalis</name>
    <name type="common">sugarcane borer</name>
    <dbReference type="NCBI Taxonomy" id="40085"/>
    <lineage>
        <taxon>Eukaryota</taxon>
        <taxon>Metazoa</taxon>
        <taxon>Ecdysozoa</taxon>
        <taxon>Arthropoda</taxon>
        <taxon>Hexapoda</taxon>
        <taxon>Insecta</taxon>
        <taxon>Pterygota</taxon>
        <taxon>Neoptera</taxon>
        <taxon>Endopterygota</taxon>
        <taxon>Lepidoptera</taxon>
        <taxon>Glossata</taxon>
        <taxon>Ditrysia</taxon>
        <taxon>Pyraloidea</taxon>
        <taxon>Crambidae</taxon>
        <taxon>Crambinae</taxon>
        <taxon>Diatraea</taxon>
    </lineage>
</organism>
<keyword evidence="8" id="KW-1185">Reference proteome</keyword>
<evidence type="ECO:0000313" key="7">
    <source>
        <dbReference type="EMBL" id="CAG9783664.1"/>
    </source>
</evidence>
<evidence type="ECO:0000256" key="5">
    <source>
        <dbReference type="PROSITE-ProRule" id="PRU00309"/>
    </source>
</evidence>
<dbReference type="OrthoDB" id="2122982at2759"/>
<dbReference type="InterPro" id="IPR006612">
    <property type="entry name" value="THAP_Znf"/>
</dbReference>
<keyword evidence="1" id="KW-0479">Metal-binding</keyword>
<evidence type="ECO:0000313" key="8">
    <source>
        <dbReference type="Proteomes" id="UP001153714"/>
    </source>
</evidence>
<dbReference type="PROSITE" id="PS50950">
    <property type="entry name" value="ZF_THAP"/>
    <property type="match status" value="1"/>
</dbReference>
<gene>
    <name evidence="7" type="ORF">DIATSA_LOCUS1824</name>
</gene>
<evidence type="ECO:0000259" key="6">
    <source>
        <dbReference type="PROSITE" id="PS50950"/>
    </source>
</evidence>
<evidence type="ECO:0000256" key="4">
    <source>
        <dbReference type="ARBA" id="ARBA00023125"/>
    </source>
</evidence>